<evidence type="ECO:0000313" key="2">
    <source>
        <dbReference type="EMBL" id="CAA9258464.1"/>
    </source>
</evidence>
<name>A0A6J4IPH9_9SPHI</name>
<dbReference type="NCBIfam" id="TIGR04183">
    <property type="entry name" value="Por_Secre_tail"/>
    <property type="match status" value="1"/>
</dbReference>
<organism evidence="2">
    <name type="scientific">uncultured Cytophagales bacterium</name>
    <dbReference type="NCBI Taxonomy" id="158755"/>
    <lineage>
        <taxon>Bacteria</taxon>
        <taxon>Pseudomonadati</taxon>
        <taxon>Bacteroidota</taxon>
        <taxon>Sphingobacteriia</taxon>
        <taxon>Sphingobacteriales</taxon>
        <taxon>environmental samples</taxon>
    </lineage>
</organism>
<feature type="signal peptide" evidence="1">
    <location>
        <begin position="1"/>
        <end position="21"/>
    </location>
</feature>
<dbReference type="AlphaFoldDB" id="A0A6J4IPH9"/>
<dbReference type="InterPro" id="IPR026444">
    <property type="entry name" value="Secre_tail"/>
</dbReference>
<dbReference type="EMBL" id="CADCTQ010000209">
    <property type="protein sequence ID" value="CAA9258464.1"/>
    <property type="molecule type" value="Genomic_DNA"/>
</dbReference>
<evidence type="ECO:0008006" key="3">
    <source>
        <dbReference type="Google" id="ProtNLM"/>
    </source>
</evidence>
<accession>A0A6J4IPH9</accession>
<proteinExistence type="predicted"/>
<protein>
    <recommendedName>
        <fullName evidence="3">Secretion system C-terminal sorting domain-containing protein</fullName>
    </recommendedName>
</protein>
<evidence type="ECO:0000256" key="1">
    <source>
        <dbReference type="SAM" id="SignalP"/>
    </source>
</evidence>
<feature type="chain" id="PRO_5026763804" description="Secretion system C-terminal sorting domain-containing protein" evidence="1">
    <location>
        <begin position="22"/>
        <end position="145"/>
    </location>
</feature>
<reference evidence="2" key="1">
    <citation type="submission" date="2020-02" db="EMBL/GenBank/DDBJ databases">
        <authorList>
            <person name="Meier V. D."/>
        </authorList>
    </citation>
    <scope>NUCLEOTIDE SEQUENCE</scope>
    <source>
        <strain evidence="2">AVDCRST_MAG56</strain>
    </source>
</reference>
<keyword evidence="1" id="KW-0732">Signal</keyword>
<sequence length="145" mass="15578">MTHKLLFLLAGIGLAAGGARAQAVVNAAGTTISNGAYSHSFSIGEIATTTLTGPDRYLTQGYLQPYLLPDEGPFDYYPNPVVVDLTLVNARRVDQVKFYDAAGRLVLTAPYTGKPLNLSVLSGAVYLVNAFSKGKLLHKFFIIKQ</sequence>
<gene>
    <name evidence="2" type="ORF">AVDCRST_MAG56-2563</name>
</gene>